<dbReference type="RefSeq" id="WP_121875574.1">
    <property type="nucleotide sequence ID" value="NZ_REFJ01000001.1"/>
</dbReference>
<dbReference type="Proteomes" id="UP000267187">
    <property type="component" value="Unassembled WGS sequence"/>
</dbReference>
<evidence type="ECO:0000313" key="12">
    <source>
        <dbReference type="Proteomes" id="UP000267187"/>
    </source>
</evidence>
<comment type="similarity">
    <text evidence="6">Belongs to the methyl-accepting chemotaxis (MCP) protein family.</text>
</comment>
<dbReference type="FunFam" id="1.10.287.950:FF:000001">
    <property type="entry name" value="Methyl-accepting chemotaxis sensory transducer"/>
    <property type="match status" value="1"/>
</dbReference>
<dbReference type="GO" id="GO:0004888">
    <property type="term" value="F:transmembrane signaling receptor activity"/>
    <property type="evidence" value="ECO:0007669"/>
    <property type="project" value="InterPro"/>
</dbReference>
<feature type="domain" description="Methyl-accepting transducer" evidence="9">
    <location>
        <begin position="392"/>
        <end position="628"/>
    </location>
</feature>
<feature type="transmembrane region" description="Helical" evidence="8">
    <location>
        <begin position="301"/>
        <end position="320"/>
    </location>
</feature>
<keyword evidence="12" id="KW-1185">Reference proteome</keyword>
<comment type="subcellular location">
    <subcellularLocation>
        <location evidence="1">Membrane</location>
        <topology evidence="1">Multi-pass membrane protein</topology>
    </subcellularLocation>
</comment>
<dbReference type="PANTHER" id="PTHR32089">
    <property type="entry name" value="METHYL-ACCEPTING CHEMOTAXIS PROTEIN MCPB"/>
    <property type="match status" value="1"/>
</dbReference>
<keyword evidence="4 8" id="KW-0472">Membrane</keyword>
<dbReference type="SUPFAM" id="SSF58104">
    <property type="entry name" value="Methyl-accepting chemotaxis protein (MCP) signaling domain"/>
    <property type="match status" value="1"/>
</dbReference>
<comment type="caution">
    <text evidence="11">The sequence shown here is derived from an EMBL/GenBank/DDBJ whole genome shotgun (WGS) entry which is preliminary data.</text>
</comment>
<organism evidence="11 12">
    <name type="scientific">Umboniibacter marinipuniceus</name>
    <dbReference type="NCBI Taxonomy" id="569599"/>
    <lineage>
        <taxon>Bacteria</taxon>
        <taxon>Pseudomonadati</taxon>
        <taxon>Pseudomonadota</taxon>
        <taxon>Gammaproteobacteria</taxon>
        <taxon>Cellvibrionales</taxon>
        <taxon>Cellvibrionaceae</taxon>
        <taxon>Umboniibacter</taxon>
    </lineage>
</organism>
<dbReference type="PROSITE" id="PS50111">
    <property type="entry name" value="CHEMOTAXIS_TRANSDUC_2"/>
    <property type="match status" value="1"/>
</dbReference>
<evidence type="ECO:0000259" key="9">
    <source>
        <dbReference type="PROSITE" id="PS50111"/>
    </source>
</evidence>
<keyword evidence="2 8" id="KW-0812">Transmembrane</keyword>
<dbReference type="GO" id="GO:0006935">
    <property type="term" value="P:chemotaxis"/>
    <property type="evidence" value="ECO:0007669"/>
    <property type="project" value="InterPro"/>
</dbReference>
<dbReference type="Pfam" id="PF00015">
    <property type="entry name" value="MCPsignal"/>
    <property type="match status" value="1"/>
</dbReference>
<gene>
    <name evidence="11" type="ORF">DFR27_0177</name>
</gene>
<keyword evidence="5 7" id="KW-0807">Transducer</keyword>
<dbReference type="SMART" id="SM00283">
    <property type="entry name" value="MA"/>
    <property type="match status" value="1"/>
</dbReference>
<evidence type="ECO:0000256" key="3">
    <source>
        <dbReference type="ARBA" id="ARBA00022989"/>
    </source>
</evidence>
<accession>A0A3M0AEW5</accession>
<evidence type="ECO:0000256" key="8">
    <source>
        <dbReference type="SAM" id="Phobius"/>
    </source>
</evidence>
<dbReference type="InterPro" id="IPR003660">
    <property type="entry name" value="HAMP_dom"/>
</dbReference>
<evidence type="ECO:0000256" key="1">
    <source>
        <dbReference type="ARBA" id="ARBA00004141"/>
    </source>
</evidence>
<dbReference type="GO" id="GO:0007165">
    <property type="term" value="P:signal transduction"/>
    <property type="evidence" value="ECO:0007669"/>
    <property type="project" value="UniProtKB-KW"/>
</dbReference>
<evidence type="ECO:0000256" key="2">
    <source>
        <dbReference type="ARBA" id="ARBA00022692"/>
    </source>
</evidence>
<evidence type="ECO:0000256" key="4">
    <source>
        <dbReference type="ARBA" id="ARBA00023136"/>
    </source>
</evidence>
<dbReference type="InterPro" id="IPR004089">
    <property type="entry name" value="MCPsignal_dom"/>
</dbReference>
<evidence type="ECO:0000256" key="5">
    <source>
        <dbReference type="ARBA" id="ARBA00023224"/>
    </source>
</evidence>
<dbReference type="GO" id="GO:0016020">
    <property type="term" value="C:membrane"/>
    <property type="evidence" value="ECO:0007669"/>
    <property type="project" value="UniProtKB-SubCell"/>
</dbReference>
<dbReference type="OrthoDB" id="9177152at2"/>
<protein>
    <submittedName>
        <fullName evidence="11">Twitching motility protein PilJ</fullName>
    </submittedName>
</protein>
<evidence type="ECO:0000259" key="10">
    <source>
        <dbReference type="PROSITE" id="PS50885"/>
    </source>
</evidence>
<dbReference type="PROSITE" id="PS50885">
    <property type="entry name" value="HAMP"/>
    <property type="match status" value="1"/>
</dbReference>
<dbReference type="Gene3D" id="1.10.287.950">
    <property type="entry name" value="Methyl-accepting chemotaxis protein"/>
    <property type="match status" value="1"/>
</dbReference>
<proteinExistence type="inferred from homology"/>
<dbReference type="InterPro" id="IPR004090">
    <property type="entry name" value="Chemotax_Me-accpt_rcpt"/>
</dbReference>
<dbReference type="PANTHER" id="PTHR32089:SF119">
    <property type="entry name" value="METHYL-ACCEPTING CHEMOTAXIS PROTEIN CTPL"/>
    <property type="match status" value="1"/>
</dbReference>
<feature type="domain" description="HAMP" evidence="10">
    <location>
        <begin position="336"/>
        <end position="387"/>
    </location>
</feature>
<evidence type="ECO:0000256" key="7">
    <source>
        <dbReference type="PROSITE-ProRule" id="PRU00284"/>
    </source>
</evidence>
<reference evidence="11 12" key="1">
    <citation type="submission" date="2018-10" db="EMBL/GenBank/DDBJ databases">
        <title>Genomic Encyclopedia of Type Strains, Phase IV (KMG-IV): sequencing the most valuable type-strain genomes for metagenomic binning, comparative biology and taxonomic classification.</title>
        <authorList>
            <person name="Goeker M."/>
        </authorList>
    </citation>
    <scope>NUCLEOTIDE SEQUENCE [LARGE SCALE GENOMIC DNA]</scope>
    <source>
        <strain evidence="11 12">DSM 25080</strain>
    </source>
</reference>
<feature type="transmembrane region" description="Helical" evidence="8">
    <location>
        <begin position="12"/>
        <end position="35"/>
    </location>
</feature>
<dbReference type="AlphaFoldDB" id="A0A3M0AEW5"/>
<sequence>MRKQSTGAGKGQLIGLVSFLLVIVLGGVGFGFFMLSEYERQDAAARQQLADLRADSLALVVASQDSLAGQEDAFLRLSGSSQSLNRNWQGLRDKLAAQRVDAEQLALVSQNSDTIYSAATSLDANRDTILFLHQVASRLNETIPLLQQEYNNVVESLLEEGNDAQQVALAQMQSWRAERIARNVDKMLAGTADADEAADVFNYDASLFGEVLNAQLDGSIALGIAPIEDEFARESLVEILSLFSFVDESVDEIFAATPALLESRAAGTDVLNTSPTFQTQLDELNATINELGGMRAINQQMVTIAAAVAVGLMMLIALLYNRRSADRTATVERENERNQNAILRLLDELADLAEGDLTTTATVTEDFTGTIADSINYTIDQLRELVTRINNTATRVTSAAQTTRATALTLAEASDHQAQEIAGASAAVNEMAVTIDQVSANAAESAGVAERSVSIAANGAEVVQSTISGMDNIREQIQESSKRIKRLGESSQEIGDIVSLINDIADQTNILALNAAIQASMAGEAGRGFAVVADEVQRLAERSANATKQIEGLVKTIQNDTNEAVVSMEQTTAEVVNGAALAERAGVSLEEIESVSSNLAELIQNISNAARQQAASAGHISTTMNVIQEITVQTSQGTSDAADSIGQLAEMAVELQDSVAGFKLPSDLPEEIPEDAIDELIDLAEEETAAPTAIG</sequence>
<keyword evidence="3 8" id="KW-1133">Transmembrane helix</keyword>
<name>A0A3M0AEW5_9GAMM</name>
<dbReference type="EMBL" id="REFJ01000001">
    <property type="protein sequence ID" value="RMA82229.1"/>
    <property type="molecule type" value="Genomic_DNA"/>
</dbReference>
<evidence type="ECO:0000313" key="11">
    <source>
        <dbReference type="EMBL" id="RMA82229.1"/>
    </source>
</evidence>
<dbReference type="PRINTS" id="PR00260">
    <property type="entry name" value="CHEMTRNSDUCR"/>
</dbReference>
<dbReference type="CDD" id="cd11386">
    <property type="entry name" value="MCP_signal"/>
    <property type="match status" value="1"/>
</dbReference>
<evidence type="ECO:0000256" key="6">
    <source>
        <dbReference type="ARBA" id="ARBA00029447"/>
    </source>
</evidence>